<dbReference type="CDD" id="cd15047">
    <property type="entry name" value="7tmC_GABA-B-like"/>
    <property type="match status" value="1"/>
</dbReference>
<keyword evidence="7" id="KW-0325">Glycoprotein</keyword>
<keyword evidence="11" id="KW-0732">Signal</keyword>
<feature type="domain" description="G-protein coupled receptors family 3 profile" evidence="12">
    <location>
        <begin position="530"/>
        <end position="760"/>
    </location>
</feature>
<keyword evidence="4" id="KW-0297">G-protein coupled receptor</keyword>
<dbReference type="InterPro" id="IPR028082">
    <property type="entry name" value="Peripla_BP_I"/>
</dbReference>
<evidence type="ECO:0000256" key="2">
    <source>
        <dbReference type="ARBA" id="ARBA00022692"/>
    </source>
</evidence>
<keyword evidence="2 10" id="KW-0812">Transmembrane</keyword>
<dbReference type="InterPro" id="IPR002455">
    <property type="entry name" value="GPCR3_GABA-B"/>
</dbReference>
<feature type="transmembrane region" description="Helical" evidence="10">
    <location>
        <begin position="688"/>
        <end position="709"/>
    </location>
</feature>
<proteinExistence type="predicted"/>
<keyword evidence="6" id="KW-0675">Receptor</keyword>
<dbReference type="PANTHER" id="PTHR10519">
    <property type="entry name" value="GABA-B RECEPTOR"/>
    <property type="match status" value="1"/>
</dbReference>
<sequence length="892" mass="101354">MDITCRLLFVTVFANLLVVVRLYEVEKVPLYIGGLFPSDIHERYGGLISTAIEAIEHVNNCSEILAEYELVLVWRNTKVDIGLGLYYAYEYIYHGPQMIALIGPLSSYESISVNPAIKYYHLVQLNTGLARILGDEQQYPYTVQMYPEVDSVARVALIKHFNWKRVSVLYRADDDYWESLARDTVVGLEQEGVSIISVEAVGENADVNILNLKNHDARILFILGYSDQAVKFLCSAYKHGLYGDKYVWIMPGWYYPNWWKSLAEDLTDCTPEQLDLAVEGHLGIEVYPVTTDLEKLDFTVQSVTHDFKTYFEVLRDRVLVDFSWDPFAYDMVWIIALALHATEDRLNSSGSTKRLKDFTYNDKEIADMIYQETKKVNFYGMTFNVEFDDVALRRRTPHLIQQLQNGKEIETCRYNVNPDSLECFVPFTWDIEGRSPPIDGATEVIVVVSVSPEIRYSIYGLTVFGILLSLFFLFVNLKYRHTKVLKMTSPILTSLIPIGCILVYSSIFVADLDPTLISEELMGHLCKVQYNSTFNLVSSYSVIFMYVQIGLLTIGISLSFGALFMKTYRVHIIFNVAMKSFRTKKGLQDIKLISATILFALFDAIVLTLWMTLDPSYIITVKFDPVLDMTEPEKEIYNVAVLKTCSSKDELYYAVVLVTVKVVLLLFGVFLAWKTRRVEVPGMNESRYIALSIYIVAITCLVSAAVVFFMKQNVVFTYTFLGSAILVSNTSVLCLMFVPKIKLLYLTDNTKSQRSGMSMKLSAFGKFGQNDDDITKLKSQLNKKRKREARTLYLLDIFKGKTDGYDMLYNVLKATGHSSTVLKILKPGVETSETPSRNRLRLLFFTASTSPAKPPDKDQVPNSPAKLPDKDEGNGPNVILIIVNLFLFGCKL</sequence>
<feature type="transmembrane region" description="Helical" evidence="10">
    <location>
        <begin position="715"/>
        <end position="738"/>
    </location>
</feature>
<evidence type="ECO:0000259" key="12">
    <source>
        <dbReference type="PROSITE" id="PS50259"/>
    </source>
</evidence>
<dbReference type="PRINTS" id="PR01176">
    <property type="entry name" value="GABABRECEPTR"/>
</dbReference>
<feature type="region of interest" description="Disordered" evidence="9">
    <location>
        <begin position="848"/>
        <end position="871"/>
    </location>
</feature>
<evidence type="ECO:0000313" key="14">
    <source>
        <dbReference type="RefSeq" id="XP_006816505.1"/>
    </source>
</evidence>
<evidence type="ECO:0000256" key="9">
    <source>
        <dbReference type="SAM" id="MobiDB-lite"/>
    </source>
</evidence>
<dbReference type="Pfam" id="PF00003">
    <property type="entry name" value="7tm_3"/>
    <property type="match status" value="1"/>
</dbReference>
<feature type="transmembrane region" description="Helical" evidence="10">
    <location>
        <begin position="592"/>
        <end position="613"/>
    </location>
</feature>
<evidence type="ECO:0000256" key="8">
    <source>
        <dbReference type="ARBA" id="ARBA00023224"/>
    </source>
</evidence>
<evidence type="ECO:0000256" key="4">
    <source>
        <dbReference type="ARBA" id="ARBA00023040"/>
    </source>
</evidence>
<dbReference type="Gene3D" id="3.40.50.2300">
    <property type="match status" value="2"/>
</dbReference>
<dbReference type="SUPFAM" id="SSF53822">
    <property type="entry name" value="Periplasmic binding protein-like I"/>
    <property type="match status" value="1"/>
</dbReference>
<gene>
    <name evidence="14" type="primary">LOC100368677</name>
</gene>
<reference evidence="14" key="1">
    <citation type="submission" date="2025-08" db="UniProtKB">
        <authorList>
            <consortium name="RefSeq"/>
        </authorList>
    </citation>
    <scope>IDENTIFICATION</scope>
    <source>
        <tissue evidence="14">Testes</tissue>
    </source>
</reference>
<feature type="transmembrane region" description="Helical" evidence="10">
    <location>
        <begin position="489"/>
        <end position="510"/>
    </location>
</feature>
<organism evidence="13 14">
    <name type="scientific">Saccoglossus kowalevskii</name>
    <name type="common">Acorn worm</name>
    <dbReference type="NCBI Taxonomy" id="10224"/>
    <lineage>
        <taxon>Eukaryota</taxon>
        <taxon>Metazoa</taxon>
        <taxon>Hemichordata</taxon>
        <taxon>Enteropneusta</taxon>
        <taxon>Harrimaniidae</taxon>
        <taxon>Saccoglossus</taxon>
    </lineage>
</organism>
<keyword evidence="5 10" id="KW-0472">Membrane</keyword>
<dbReference type="RefSeq" id="XP_006816505.1">
    <property type="nucleotide sequence ID" value="XM_006816442.1"/>
</dbReference>
<keyword evidence="13" id="KW-1185">Reference proteome</keyword>
<evidence type="ECO:0000256" key="6">
    <source>
        <dbReference type="ARBA" id="ARBA00023170"/>
    </source>
</evidence>
<keyword evidence="8" id="KW-0807">Transducer</keyword>
<dbReference type="GeneID" id="100368677"/>
<evidence type="ECO:0000256" key="3">
    <source>
        <dbReference type="ARBA" id="ARBA00022989"/>
    </source>
</evidence>
<name>A0ABM0M914_SACKO</name>
<evidence type="ECO:0000313" key="13">
    <source>
        <dbReference type="Proteomes" id="UP000694865"/>
    </source>
</evidence>
<dbReference type="Proteomes" id="UP000694865">
    <property type="component" value="Unplaced"/>
</dbReference>
<evidence type="ECO:0000256" key="11">
    <source>
        <dbReference type="SAM" id="SignalP"/>
    </source>
</evidence>
<dbReference type="PRINTS" id="PR01177">
    <property type="entry name" value="GABAB1RECPTR"/>
</dbReference>
<evidence type="ECO:0000256" key="7">
    <source>
        <dbReference type="ARBA" id="ARBA00023180"/>
    </source>
</evidence>
<evidence type="ECO:0000256" key="5">
    <source>
        <dbReference type="ARBA" id="ARBA00023136"/>
    </source>
</evidence>
<accession>A0ABM0M914</accession>
<protein>
    <submittedName>
        <fullName evidence="14">Gamma-aminobutyric acid type B receptor subunit 2-like</fullName>
    </submittedName>
</protein>
<feature type="chain" id="PRO_5046567957" evidence="11">
    <location>
        <begin position="23"/>
        <end position="892"/>
    </location>
</feature>
<feature type="signal peptide" evidence="11">
    <location>
        <begin position="1"/>
        <end position="22"/>
    </location>
</feature>
<feature type="transmembrane region" description="Helical" evidence="10">
    <location>
        <begin position="456"/>
        <end position="477"/>
    </location>
</feature>
<dbReference type="PROSITE" id="PS50259">
    <property type="entry name" value="G_PROTEIN_RECEP_F3_4"/>
    <property type="match status" value="1"/>
</dbReference>
<dbReference type="CDD" id="cd06366">
    <property type="entry name" value="PBP1_GABAb_receptor"/>
    <property type="match status" value="1"/>
</dbReference>
<evidence type="ECO:0000256" key="1">
    <source>
        <dbReference type="ARBA" id="ARBA00004141"/>
    </source>
</evidence>
<evidence type="ECO:0000256" key="10">
    <source>
        <dbReference type="SAM" id="Phobius"/>
    </source>
</evidence>
<dbReference type="InterPro" id="IPR017978">
    <property type="entry name" value="GPCR_3_C"/>
</dbReference>
<feature type="transmembrane region" description="Helical" evidence="10">
    <location>
        <begin position="651"/>
        <end position="673"/>
    </location>
</feature>
<dbReference type="InterPro" id="IPR001828">
    <property type="entry name" value="ANF_lig-bd_rcpt"/>
</dbReference>
<feature type="transmembrane region" description="Helical" evidence="10">
    <location>
        <begin position="543"/>
        <end position="565"/>
    </location>
</feature>
<dbReference type="Pfam" id="PF01094">
    <property type="entry name" value="ANF_receptor"/>
    <property type="match status" value="1"/>
</dbReference>
<keyword evidence="3 10" id="KW-1133">Transmembrane helix</keyword>
<comment type="subcellular location">
    <subcellularLocation>
        <location evidence="1">Membrane</location>
        <topology evidence="1">Multi-pass membrane protein</topology>
    </subcellularLocation>
</comment>
<dbReference type="PANTHER" id="PTHR10519:SF74">
    <property type="entry name" value="GAMMA-AMINOBUTYRIC ACID TYPE B RECEPTOR SUBUNIT 2"/>
    <property type="match status" value="1"/>
</dbReference>